<sequence length="663" mass="76734">MSIRGKQIILPLVMLILLVIGIKIDARAADNLEVGKDKVWKITFNKKIRYDDEAVDSIKVLDKKGEKVRVRLEFAKDEKTILVKPPIRGYTEGEKYTLIVERNIYSKLNTRLKNKKEISFTIRNDGPFKDMQILNPEDSINAEGNKKYVFNRVDKLIGLEDKNIKESGWNYTVYKMANIDASYVIISNKENAEEIKLPVKLKGWFGVYIGYSSDTEGFRVKHNEKEETIIPYEKDSNNKAKYINESFAFADNFDGDSISIVPISGKKAEITYIKVVALNNEQVKLYNKENEYTTYSRVIYDNDGYTDFFWGKYPDVSSLKQFPVNLYSKTGAKEINWTLGTTGLLTYNSKYAGIPFKDFYKYESFVRDGDILAKKQIINILISGQSPLEIVTKKANEMGIKTSASLRMAAFYSSNSTKFLNGALFDNYGDCLQSNGKSLSYYYPKFREYILNVLKEVSVTENLYGITLDFCRYPNVMGDEASHEEKIYIMTSFIREVRREIPDKKITVRFPYLNPESYGLDIEAWVKEGLVDRIVPSVISYEDFFNFDRYVEMVKGTNVELYLGVTANLKGQDLTPETEKLMKEGKYIPNNEYVSAEEYLFRAHEAYEKGVKGLFLFNTLNDMDLTEEVYPKYKLIGNKVKVDKWYEFEYPAYLVNYKVDWII</sequence>
<dbReference type="PATRIC" id="fig|1121305.3.peg.2208"/>
<dbReference type="Proteomes" id="UP000075374">
    <property type="component" value="Unassembled WGS sequence"/>
</dbReference>
<dbReference type="AlphaFoldDB" id="A0A151AKW0"/>
<name>A0A151AKW0_9CLOT</name>
<evidence type="ECO:0008006" key="3">
    <source>
        <dbReference type="Google" id="ProtNLM"/>
    </source>
</evidence>
<protein>
    <recommendedName>
        <fullName evidence="3">Glycosyl hydrolase-like 10 domain-containing protein</fullName>
    </recommendedName>
</protein>
<comment type="caution">
    <text evidence="1">The sequence shown here is derived from an EMBL/GenBank/DDBJ whole genome shotgun (WGS) entry which is preliminary data.</text>
</comment>
<dbReference type="EMBL" id="LTBB01000012">
    <property type="protein sequence ID" value="KYH28253.1"/>
    <property type="molecule type" value="Genomic_DNA"/>
</dbReference>
<reference evidence="1 2" key="1">
    <citation type="submission" date="2016-02" db="EMBL/GenBank/DDBJ databases">
        <title>Genome sequence of Clostridium colicanis DSM 13634.</title>
        <authorList>
            <person name="Poehlein A."/>
            <person name="Daniel R."/>
        </authorList>
    </citation>
    <scope>NUCLEOTIDE SEQUENCE [LARGE SCALE GENOMIC DNA]</scope>
    <source>
        <strain evidence="1 2">DSM 13634</strain>
    </source>
</reference>
<organism evidence="1 2">
    <name type="scientific">Clostridium colicanis DSM 13634</name>
    <dbReference type="NCBI Taxonomy" id="1121305"/>
    <lineage>
        <taxon>Bacteria</taxon>
        <taxon>Bacillati</taxon>
        <taxon>Bacillota</taxon>
        <taxon>Clostridia</taxon>
        <taxon>Eubacteriales</taxon>
        <taxon>Clostridiaceae</taxon>
        <taxon>Clostridium</taxon>
    </lineage>
</organism>
<gene>
    <name evidence="1" type="ORF">CLCOL_22060</name>
</gene>
<evidence type="ECO:0000313" key="1">
    <source>
        <dbReference type="EMBL" id="KYH28253.1"/>
    </source>
</evidence>
<evidence type="ECO:0000313" key="2">
    <source>
        <dbReference type="Proteomes" id="UP000075374"/>
    </source>
</evidence>
<accession>A0A151AKW0</accession>
<dbReference type="STRING" id="1121305.CLCOL_22060"/>
<keyword evidence="2" id="KW-1185">Reference proteome</keyword>
<proteinExistence type="predicted"/>